<dbReference type="GO" id="GO:0051131">
    <property type="term" value="P:chaperone-mediated protein complex assembly"/>
    <property type="evidence" value="ECO:0007669"/>
    <property type="project" value="TreeGrafter"/>
</dbReference>
<dbReference type="Proteomes" id="UP000187455">
    <property type="component" value="Unassembled WGS sequence"/>
</dbReference>
<dbReference type="GO" id="GO:0051879">
    <property type="term" value="F:Hsp90 protein binding"/>
    <property type="evidence" value="ECO:0007669"/>
    <property type="project" value="InterPro"/>
</dbReference>
<dbReference type="GO" id="GO:0051087">
    <property type="term" value="F:protein-folding chaperone binding"/>
    <property type="evidence" value="ECO:0007669"/>
    <property type="project" value="TreeGrafter"/>
</dbReference>
<sequence>MSKVNYPAVKWAQRANLIYLTISLPDCKVAKFDLTPESLDFAGTSNGTEYAFKIDFYAPIDVQASKHDIGQRSIFCNLAKQSADEEQWWPRLQKGPKLLFVKTDFDLWVDEDESEDEAPAGGAGGNPMMPPGMDFSQFGGMPGMEGLAG</sequence>
<feature type="non-terminal residue" evidence="4">
    <location>
        <position position="149"/>
    </location>
</feature>
<comment type="similarity">
    <text evidence="1">Belongs to the p23/wos2 family.</text>
</comment>
<feature type="domain" description="CS" evidence="3">
    <location>
        <begin position="4"/>
        <end position="93"/>
    </location>
</feature>
<dbReference type="InterPro" id="IPR008978">
    <property type="entry name" value="HSP20-like_chaperone"/>
</dbReference>
<feature type="region of interest" description="Disordered" evidence="2">
    <location>
        <begin position="112"/>
        <end position="149"/>
    </location>
</feature>
<protein>
    <submittedName>
        <fullName evidence="4">Protein wos2</fullName>
    </submittedName>
</protein>
<dbReference type="SUPFAM" id="SSF49764">
    <property type="entry name" value="HSP20-like chaperones"/>
    <property type="match status" value="1"/>
</dbReference>
<dbReference type="PANTHER" id="PTHR22932">
    <property type="entry name" value="TELOMERASE-BINDING PROTEIN P23 HSP90 CO-CHAPERONE"/>
    <property type="match status" value="1"/>
</dbReference>
<dbReference type="InterPro" id="IPR045250">
    <property type="entry name" value="p23-like"/>
</dbReference>
<reference evidence="4 5" key="1">
    <citation type="journal article" date="2016" name="Mol. Biol. Evol.">
        <title>Genome-Wide Survey of Gut Fungi (Harpellales) Reveals the First Horizontally Transferred Ubiquitin Gene from a Mosquito Host.</title>
        <authorList>
            <person name="Wang Y."/>
            <person name="White M.M."/>
            <person name="Kvist S."/>
            <person name="Moncalvo J.M."/>
        </authorList>
    </citation>
    <scope>NUCLEOTIDE SEQUENCE [LARGE SCALE GENOMIC DNA]</scope>
    <source>
        <strain evidence="4 5">ALG-7-W6</strain>
    </source>
</reference>
<evidence type="ECO:0000259" key="3">
    <source>
        <dbReference type="PROSITE" id="PS51203"/>
    </source>
</evidence>
<dbReference type="GO" id="GO:0005829">
    <property type="term" value="C:cytosol"/>
    <property type="evidence" value="ECO:0007669"/>
    <property type="project" value="TreeGrafter"/>
</dbReference>
<dbReference type="Pfam" id="PF04969">
    <property type="entry name" value="CS"/>
    <property type="match status" value="1"/>
</dbReference>
<evidence type="ECO:0000313" key="4">
    <source>
        <dbReference type="EMBL" id="OLY78097.1"/>
    </source>
</evidence>
<dbReference type="Gene3D" id="2.60.40.790">
    <property type="match status" value="1"/>
</dbReference>
<dbReference type="OrthoDB" id="1564555at2759"/>
<gene>
    <name evidence="4" type="ORF">AYI68_g7862</name>
</gene>
<dbReference type="AlphaFoldDB" id="A0A1R0GMJ0"/>
<dbReference type="FunFam" id="2.60.40.790:FF:000013">
    <property type="entry name" value="Very-long-chain (3R)-3-hydroxyacyl-CoA dehydratase"/>
    <property type="match status" value="1"/>
</dbReference>
<dbReference type="EMBL" id="LSSL01007235">
    <property type="protein sequence ID" value="OLY78097.1"/>
    <property type="molecule type" value="Genomic_DNA"/>
</dbReference>
<comment type="caution">
    <text evidence="4">The sequence shown here is derived from an EMBL/GenBank/DDBJ whole genome shotgun (WGS) entry which is preliminary data.</text>
</comment>
<evidence type="ECO:0000313" key="5">
    <source>
        <dbReference type="Proteomes" id="UP000187455"/>
    </source>
</evidence>
<organism evidence="4 5">
    <name type="scientific">Smittium mucronatum</name>
    <dbReference type="NCBI Taxonomy" id="133383"/>
    <lineage>
        <taxon>Eukaryota</taxon>
        <taxon>Fungi</taxon>
        <taxon>Fungi incertae sedis</taxon>
        <taxon>Zoopagomycota</taxon>
        <taxon>Kickxellomycotina</taxon>
        <taxon>Harpellomycetes</taxon>
        <taxon>Harpellales</taxon>
        <taxon>Legeriomycetaceae</taxon>
        <taxon>Smittium</taxon>
    </lineage>
</organism>
<dbReference type="GO" id="GO:0006457">
    <property type="term" value="P:protein folding"/>
    <property type="evidence" value="ECO:0007669"/>
    <property type="project" value="TreeGrafter"/>
</dbReference>
<dbReference type="STRING" id="133383.A0A1R0GMJ0"/>
<evidence type="ECO:0000256" key="2">
    <source>
        <dbReference type="SAM" id="MobiDB-lite"/>
    </source>
</evidence>
<dbReference type="PANTHER" id="PTHR22932:SF1">
    <property type="entry name" value="CO-CHAPERONE PROTEIN DAF-41"/>
    <property type="match status" value="1"/>
</dbReference>
<dbReference type="CDD" id="cd06465">
    <property type="entry name" value="p23_hB-ind1_like"/>
    <property type="match status" value="1"/>
</dbReference>
<keyword evidence="5" id="KW-1185">Reference proteome</keyword>
<dbReference type="InterPro" id="IPR007052">
    <property type="entry name" value="CS_dom"/>
</dbReference>
<name>A0A1R0GMJ0_9FUNG</name>
<proteinExistence type="inferred from homology"/>
<dbReference type="PROSITE" id="PS51203">
    <property type="entry name" value="CS"/>
    <property type="match status" value="1"/>
</dbReference>
<dbReference type="GO" id="GO:0005634">
    <property type="term" value="C:nucleus"/>
    <property type="evidence" value="ECO:0007669"/>
    <property type="project" value="TreeGrafter"/>
</dbReference>
<accession>A0A1R0GMJ0</accession>
<feature type="compositionally biased region" description="Gly residues" evidence="2">
    <location>
        <begin position="140"/>
        <end position="149"/>
    </location>
</feature>
<evidence type="ECO:0000256" key="1">
    <source>
        <dbReference type="ARBA" id="ARBA00025733"/>
    </source>
</evidence>